<dbReference type="PROSITE" id="PS50949">
    <property type="entry name" value="HTH_GNTR"/>
    <property type="match status" value="1"/>
</dbReference>
<evidence type="ECO:0000259" key="4">
    <source>
        <dbReference type="PROSITE" id="PS50949"/>
    </source>
</evidence>
<evidence type="ECO:0000313" key="6">
    <source>
        <dbReference type="Proteomes" id="UP001431131"/>
    </source>
</evidence>
<dbReference type="InterPro" id="IPR008920">
    <property type="entry name" value="TF_FadR/GntR_C"/>
</dbReference>
<keyword evidence="1" id="KW-0805">Transcription regulation</keyword>
<dbReference type="GO" id="GO:0003700">
    <property type="term" value="F:DNA-binding transcription factor activity"/>
    <property type="evidence" value="ECO:0007669"/>
    <property type="project" value="InterPro"/>
</dbReference>
<feature type="domain" description="HTH gntR-type" evidence="4">
    <location>
        <begin position="7"/>
        <end position="75"/>
    </location>
</feature>
<dbReference type="Gene3D" id="1.20.120.530">
    <property type="entry name" value="GntR ligand-binding domain-like"/>
    <property type="match status" value="1"/>
</dbReference>
<dbReference type="PANTHER" id="PTHR43537:SF54">
    <property type="entry name" value="TRANSCRIPTIONAL REGULATOR, GNTR FAMILY"/>
    <property type="match status" value="1"/>
</dbReference>
<keyword evidence="3" id="KW-0804">Transcription</keyword>
<dbReference type="Proteomes" id="UP001431131">
    <property type="component" value="Unassembled WGS sequence"/>
</dbReference>
<dbReference type="RefSeq" id="WP_240257744.1">
    <property type="nucleotide sequence ID" value="NZ_JAKTTI010000057.1"/>
</dbReference>
<sequence length="208" mass="24277">MNSSPGPKVYIEIVNQIRSIINEDALTVGDKLPSERELSERLKVGRSSVREALRSLELLGLIETRRGEGTYLRDFEDHQFIQVLGTFILQGDKTKNDLIETKTVLERSCIELACATNSKEYFFALKDSIRNTDDLEDFFFKTLFEATNNRLLLRIWLIVNEYMKVLRTKQLYSTYIEDFEDILNGLIERNVEKALYAYEKMRTKEIVD</sequence>
<reference evidence="5" key="1">
    <citation type="submission" date="2022-02" db="EMBL/GenBank/DDBJ databases">
        <title>Fredinandcohnia quinoae sp. nov. isolated from Chenopodium quinoa seeds.</title>
        <authorList>
            <person name="Saati-Santamaria Z."/>
            <person name="Flores-Felix J.D."/>
            <person name="Igual J.M."/>
            <person name="Velazquez E."/>
            <person name="Garcia-Fraile P."/>
            <person name="Martinez-Molina E."/>
        </authorList>
    </citation>
    <scope>NUCLEOTIDE SEQUENCE</scope>
    <source>
        <strain evidence="5">SECRCQ15</strain>
    </source>
</reference>
<name>A0AAW5E4F7_9BACI</name>
<dbReference type="InterPro" id="IPR000524">
    <property type="entry name" value="Tscrpt_reg_HTH_GntR"/>
</dbReference>
<dbReference type="PANTHER" id="PTHR43537">
    <property type="entry name" value="TRANSCRIPTIONAL REGULATOR, GNTR FAMILY"/>
    <property type="match status" value="1"/>
</dbReference>
<gene>
    <name evidence="5" type="ORF">MJG50_21040</name>
</gene>
<proteinExistence type="predicted"/>
<evidence type="ECO:0000256" key="3">
    <source>
        <dbReference type="ARBA" id="ARBA00023163"/>
    </source>
</evidence>
<dbReference type="GO" id="GO:0003677">
    <property type="term" value="F:DNA binding"/>
    <property type="evidence" value="ECO:0007669"/>
    <property type="project" value="UniProtKB-KW"/>
</dbReference>
<accession>A0AAW5E4F7</accession>
<dbReference type="InterPro" id="IPR036388">
    <property type="entry name" value="WH-like_DNA-bd_sf"/>
</dbReference>
<dbReference type="InterPro" id="IPR036390">
    <property type="entry name" value="WH_DNA-bd_sf"/>
</dbReference>
<keyword evidence="2" id="KW-0238">DNA-binding</keyword>
<organism evidence="5 6">
    <name type="scientific">Fredinandcohnia quinoae</name>
    <dbReference type="NCBI Taxonomy" id="2918902"/>
    <lineage>
        <taxon>Bacteria</taxon>
        <taxon>Bacillati</taxon>
        <taxon>Bacillota</taxon>
        <taxon>Bacilli</taxon>
        <taxon>Bacillales</taxon>
        <taxon>Bacillaceae</taxon>
        <taxon>Fredinandcohnia</taxon>
    </lineage>
</organism>
<dbReference type="AlphaFoldDB" id="A0AAW5E4F7"/>
<dbReference type="Pfam" id="PF00392">
    <property type="entry name" value="GntR"/>
    <property type="match status" value="1"/>
</dbReference>
<evidence type="ECO:0000256" key="2">
    <source>
        <dbReference type="ARBA" id="ARBA00023125"/>
    </source>
</evidence>
<dbReference type="Gene3D" id="1.10.10.10">
    <property type="entry name" value="Winged helix-like DNA-binding domain superfamily/Winged helix DNA-binding domain"/>
    <property type="match status" value="1"/>
</dbReference>
<dbReference type="EMBL" id="JAKTTI010000057">
    <property type="protein sequence ID" value="MCH1627826.1"/>
    <property type="molecule type" value="Genomic_DNA"/>
</dbReference>
<comment type="caution">
    <text evidence="5">The sequence shown here is derived from an EMBL/GenBank/DDBJ whole genome shotgun (WGS) entry which is preliminary data.</text>
</comment>
<dbReference type="PRINTS" id="PR00035">
    <property type="entry name" value="HTHGNTR"/>
</dbReference>
<evidence type="ECO:0000256" key="1">
    <source>
        <dbReference type="ARBA" id="ARBA00023015"/>
    </source>
</evidence>
<keyword evidence="6" id="KW-1185">Reference proteome</keyword>
<dbReference type="SMART" id="SM00345">
    <property type="entry name" value="HTH_GNTR"/>
    <property type="match status" value="1"/>
</dbReference>
<dbReference type="SUPFAM" id="SSF46785">
    <property type="entry name" value="Winged helix' DNA-binding domain"/>
    <property type="match status" value="1"/>
</dbReference>
<evidence type="ECO:0000313" key="5">
    <source>
        <dbReference type="EMBL" id="MCH1627826.1"/>
    </source>
</evidence>
<dbReference type="CDD" id="cd07377">
    <property type="entry name" value="WHTH_GntR"/>
    <property type="match status" value="1"/>
</dbReference>
<dbReference type="SUPFAM" id="SSF48008">
    <property type="entry name" value="GntR ligand-binding domain-like"/>
    <property type="match status" value="1"/>
</dbReference>
<protein>
    <submittedName>
        <fullName evidence="5">GntR family transcriptional regulator</fullName>
    </submittedName>
</protein>